<dbReference type="InterPro" id="IPR036871">
    <property type="entry name" value="PX_dom_sf"/>
</dbReference>
<evidence type="ECO:0000256" key="11">
    <source>
        <dbReference type="SAM" id="MobiDB-lite"/>
    </source>
</evidence>
<evidence type="ECO:0000256" key="10">
    <source>
        <dbReference type="PROSITE-ProRule" id="PRU10141"/>
    </source>
</evidence>
<keyword evidence="12" id="KW-0472">Membrane</keyword>
<dbReference type="Gene3D" id="1.10.510.10">
    <property type="entry name" value="Transferase(Phosphotransferase) domain 1"/>
    <property type="match status" value="1"/>
</dbReference>
<keyword evidence="12" id="KW-1133">Transmembrane helix</keyword>
<feature type="compositionally biased region" description="Basic and acidic residues" evidence="11">
    <location>
        <begin position="34"/>
        <end position="43"/>
    </location>
</feature>
<evidence type="ECO:0000256" key="8">
    <source>
        <dbReference type="ARBA" id="ARBA00047899"/>
    </source>
</evidence>
<feature type="domain" description="Protein kinase" evidence="13">
    <location>
        <begin position="387"/>
        <end position="525"/>
    </location>
</feature>
<dbReference type="GO" id="GO:0005524">
    <property type="term" value="F:ATP binding"/>
    <property type="evidence" value="ECO:0007669"/>
    <property type="project" value="UniProtKB-UniRule"/>
</dbReference>
<dbReference type="InterPro" id="IPR001683">
    <property type="entry name" value="PX_dom"/>
</dbReference>
<dbReference type="GO" id="GO:0004674">
    <property type="term" value="F:protein serine/threonine kinase activity"/>
    <property type="evidence" value="ECO:0007669"/>
    <property type="project" value="UniProtKB-KW"/>
</dbReference>
<evidence type="ECO:0000256" key="7">
    <source>
        <dbReference type="ARBA" id="ARBA00022840"/>
    </source>
</evidence>
<comment type="catalytic activity">
    <reaction evidence="9">
        <text>L-seryl-[protein] + ATP = O-phospho-L-seryl-[protein] + ADP + H(+)</text>
        <dbReference type="Rhea" id="RHEA:17989"/>
        <dbReference type="Rhea" id="RHEA-COMP:9863"/>
        <dbReference type="Rhea" id="RHEA-COMP:11604"/>
        <dbReference type="ChEBI" id="CHEBI:15378"/>
        <dbReference type="ChEBI" id="CHEBI:29999"/>
        <dbReference type="ChEBI" id="CHEBI:30616"/>
        <dbReference type="ChEBI" id="CHEBI:83421"/>
        <dbReference type="ChEBI" id="CHEBI:456216"/>
        <dbReference type="EC" id="2.7.11.1"/>
    </reaction>
</comment>
<evidence type="ECO:0000256" key="6">
    <source>
        <dbReference type="ARBA" id="ARBA00022777"/>
    </source>
</evidence>
<evidence type="ECO:0000313" key="15">
    <source>
        <dbReference type="EMBL" id="ETO08774.1"/>
    </source>
</evidence>
<dbReference type="PROSITE" id="PS50195">
    <property type="entry name" value="PX"/>
    <property type="match status" value="1"/>
</dbReference>
<dbReference type="Gene3D" id="3.30.200.20">
    <property type="entry name" value="Phosphorylase Kinase, domain 1"/>
    <property type="match status" value="1"/>
</dbReference>
<gene>
    <name evidence="15" type="ORF">RFI_28606</name>
</gene>
<accession>X6M4B8</accession>
<dbReference type="Proteomes" id="UP000023152">
    <property type="component" value="Unassembled WGS sequence"/>
</dbReference>
<dbReference type="InterPro" id="IPR050236">
    <property type="entry name" value="Ser_Thr_kinase_AGC"/>
</dbReference>
<feature type="compositionally biased region" description="Basic and acidic residues" evidence="11">
    <location>
        <begin position="53"/>
        <end position="63"/>
    </location>
</feature>
<dbReference type="InterPro" id="IPR000719">
    <property type="entry name" value="Prot_kinase_dom"/>
</dbReference>
<keyword evidence="16" id="KW-1185">Reference proteome</keyword>
<comment type="catalytic activity">
    <reaction evidence="8">
        <text>L-threonyl-[protein] + ATP = O-phospho-L-threonyl-[protein] + ADP + H(+)</text>
        <dbReference type="Rhea" id="RHEA:46608"/>
        <dbReference type="Rhea" id="RHEA-COMP:11060"/>
        <dbReference type="Rhea" id="RHEA-COMP:11605"/>
        <dbReference type="ChEBI" id="CHEBI:15378"/>
        <dbReference type="ChEBI" id="CHEBI:30013"/>
        <dbReference type="ChEBI" id="CHEBI:30616"/>
        <dbReference type="ChEBI" id="CHEBI:61977"/>
        <dbReference type="ChEBI" id="CHEBI:456216"/>
        <dbReference type="EC" id="2.7.11.1"/>
    </reaction>
</comment>
<dbReference type="InterPro" id="IPR011009">
    <property type="entry name" value="Kinase-like_dom_sf"/>
</dbReference>
<dbReference type="SUPFAM" id="SSF64268">
    <property type="entry name" value="PX domain"/>
    <property type="match status" value="1"/>
</dbReference>
<evidence type="ECO:0000313" key="16">
    <source>
        <dbReference type="Proteomes" id="UP000023152"/>
    </source>
</evidence>
<dbReference type="Pfam" id="PF00069">
    <property type="entry name" value="Pkinase"/>
    <property type="match status" value="1"/>
</dbReference>
<evidence type="ECO:0000259" key="14">
    <source>
        <dbReference type="PROSITE" id="PS50195"/>
    </source>
</evidence>
<name>X6M4B8_RETFI</name>
<dbReference type="EC" id="2.7.11.1" evidence="1"/>
<sequence>MKTIKSWFGRISTTSRHNTTKPHVLIKIPSVKQVETEEKTETPRKKKKHRSSKKDEGSKKEYDDEKGEQSQINSKESRTKSKMEEGKQQSRGKADSKLKKKNKKARDENDQNQTQEFYFQKKQQLQFTVQVQYRQQSWTLYRSFNEFVELWDQLNSKYGISIESTKLKILPLFQHPPIQTTNKNVHQRSQKSLTTPTYIVHLFFFLFIQIGVYCMCTLITQQKKKKGGANRKNNYKKKRIKKIRLRKSAPDKGILTVDLAHGQHGISVRFYVRFARTNPDESPFVKILRKSLEEWLQKVIQDEVYIRNDEVCNFIQFYLVVTESSKKQKKVEKWMHIADHAHMHSGDANGMDRSTKSTKSKEGVGMSDQQQLSEQGKKTKSVGLHDFTLLKVIGKGAFGKVLQVRKKDTNKMYAMKILKKENVMKREQIEHTKTERRVLGYIQHPFIVALDYAFQSETKLYLVLDYCPGGELFFHLGKVKRFKEDRARYYAAEITLALEYLHSKDIVYRFCKIFFKKNVVQYIFL</sequence>
<feature type="binding site" evidence="10">
    <location>
        <position position="416"/>
    </location>
    <ligand>
        <name>ATP</name>
        <dbReference type="ChEBI" id="CHEBI:30616"/>
    </ligand>
</feature>
<dbReference type="EMBL" id="ASPP01024706">
    <property type="protein sequence ID" value="ETO08774.1"/>
    <property type="molecule type" value="Genomic_DNA"/>
</dbReference>
<dbReference type="SUPFAM" id="SSF56112">
    <property type="entry name" value="Protein kinase-like (PK-like)"/>
    <property type="match status" value="1"/>
</dbReference>
<evidence type="ECO:0000259" key="13">
    <source>
        <dbReference type="PROSITE" id="PS50011"/>
    </source>
</evidence>
<dbReference type="PROSITE" id="PS00107">
    <property type="entry name" value="PROTEIN_KINASE_ATP"/>
    <property type="match status" value="1"/>
</dbReference>
<keyword evidence="2" id="KW-0723">Serine/threonine-protein kinase</keyword>
<keyword evidence="7 10" id="KW-0067">ATP-binding</keyword>
<feature type="compositionally biased region" description="Basic and acidic residues" evidence="11">
    <location>
        <begin position="353"/>
        <end position="362"/>
    </location>
</feature>
<keyword evidence="12" id="KW-0812">Transmembrane</keyword>
<protein>
    <recommendedName>
        <fullName evidence="1">non-specific serine/threonine protein kinase</fullName>
        <ecNumber evidence="1">2.7.11.1</ecNumber>
    </recommendedName>
</protein>
<dbReference type="PANTHER" id="PTHR24356">
    <property type="entry name" value="SERINE/THREONINE-PROTEIN KINASE"/>
    <property type="match status" value="1"/>
</dbReference>
<feature type="region of interest" description="Disordered" evidence="11">
    <location>
        <begin position="1"/>
        <end position="113"/>
    </location>
</feature>
<feature type="domain" description="PX" evidence="14">
    <location>
        <begin position="105"/>
        <end position="322"/>
    </location>
</feature>
<comment type="caution">
    <text evidence="15">The sequence shown here is derived from an EMBL/GenBank/DDBJ whole genome shotgun (WGS) entry which is preliminary data.</text>
</comment>
<evidence type="ECO:0000256" key="12">
    <source>
        <dbReference type="SAM" id="Phobius"/>
    </source>
</evidence>
<dbReference type="PANTHER" id="PTHR24356:SF407">
    <property type="entry name" value="RAC SERINE_THREONINE-PROTEIN KINASE"/>
    <property type="match status" value="1"/>
</dbReference>
<evidence type="ECO:0000256" key="1">
    <source>
        <dbReference type="ARBA" id="ARBA00012513"/>
    </source>
</evidence>
<dbReference type="PROSITE" id="PS50011">
    <property type="entry name" value="PROTEIN_KINASE_DOM"/>
    <property type="match status" value="1"/>
</dbReference>
<feature type="region of interest" description="Disordered" evidence="11">
    <location>
        <begin position="343"/>
        <end position="379"/>
    </location>
</feature>
<keyword evidence="6" id="KW-0418">Kinase</keyword>
<dbReference type="Gene3D" id="3.30.1520.10">
    <property type="entry name" value="Phox-like domain"/>
    <property type="match status" value="1"/>
</dbReference>
<dbReference type="SMART" id="SM00220">
    <property type="entry name" value="S_TKc"/>
    <property type="match status" value="1"/>
</dbReference>
<evidence type="ECO:0000256" key="9">
    <source>
        <dbReference type="ARBA" id="ARBA00048679"/>
    </source>
</evidence>
<proteinExistence type="predicted"/>
<dbReference type="OrthoDB" id="5849064at2759"/>
<dbReference type="FunFam" id="3.30.200.20:FF:000048">
    <property type="entry name" value="Non-specific serine/threonine protein kinase"/>
    <property type="match status" value="1"/>
</dbReference>
<evidence type="ECO:0000256" key="2">
    <source>
        <dbReference type="ARBA" id="ARBA00022527"/>
    </source>
</evidence>
<dbReference type="GO" id="GO:0035556">
    <property type="term" value="P:intracellular signal transduction"/>
    <property type="evidence" value="ECO:0007669"/>
    <property type="project" value="TreeGrafter"/>
</dbReference>
<evidence type="ECO:0000256" key="4">
    <source>
        <dbReference type="ARBA" id="ARBA00022679"/>
    </source>
</evidence>
<reference evidence="15 16" key="1">
    <citation type="journal article" date="2013" name="Curr. Biol.">
        <title>The Genome of the Foraminiferan Reticulomyxa filosa.</title>
        <authorList>
            <person name="Glockner G."/>
            <person name="Hulsmann N."/>
            <person name="Schleicher M."/>
            <person name="Noegel A.A."/>
            <person name="Eichinger L."/>
            <person name="Gallinger C."/>
            <person name="Pawlowski J."/>
            <person name="Sierra R."/>
            <person name="Euteneuer U."/>
            <person name="Pillet L."/>
            <person name="Moustafa A."/>
            <person name="Platzer M."/>
            <person name="Groth M."/>
            <person name="Szafranski K."/>
            <person name="Schliwa M."/>
        </authorList>
    </citation>
    <scope>NUCLEOTIDE SEQUENCE [LARGE SCALE GENOMIC DNA]</scope>
</reference>
<dbReference type="AlphaFoldDB" id="X6M4B8"/>
<evidence type="ECO:0000256" key="3">
    <source>
        <dbReference type="ARBA" id="ARBA00022553"/>
    </source>
</evidence>
<feature type="transmembrane region" description="Helical" evidence="12">
    <location>
        <begin position="198"/>
        <end position="219"/>
    </location>
</feature>
<organism evidence="15 16">
    <name type="scientific">Reticulomyxa filosa</name>
    <dbReference type="NCBI Taxonomy" id="46433"/>
    <lineage>
        <taxon>Eukaryota</taxon>
        <taxon>Sar</taxon>
        <taxon>Rhizaria</taxon>
        <taxon>Retaria</taxon>
        <taxon>Foraminifera</taxon>
        <taxon>Monothalamids</taxon>
        <taxon>Reticulomyxidae</taxon>
        <taxon>Reticulomyxa</taxon>
    </lineage>
</organism>
<keyword evidence="5 10" id="KW-0547">Nucleotide-binding</keyword>
<keyword evidence="3" id="KW-0597">Phosphoprotein</keyword>
<dbReference type="GO" id="GO:0035091">
    <property type="term" value="F:phosphatidylinositol binding"/>
    <property type="evidence" value="ECO:0007669"/>
    <property type="project" value="InterPro"/>
</dbReference>
<feature type="compositionally biased region" description="Basic and acidic residues" evidence="11">
    <location>
        <begin position="75"/>
        <end position="97"/>
    </location>
</feature>
<dbReference type="InterPro" id="IPR017441">
    <property type="entry name" value="Protein_kinase_ATP_BS"/>
</dbReference>
<keyword evidence="4" id="KW-0808">Transferase</keyword>
<evidence type="ECO:0000256" key="5">
    <source>
        <dbReference type="ARBA" id="ARBA00022741"/>
    </source>
</evidence>